<keyword evidence="2" id="KW-0812">Transmembrane</keyword>
<dbReference type="InterPro" id="IPR036779">
    <property type="entry name" value="LysM_dom_sf"/>
</dbReference>
<dbReference type="CDD" id="cd00118">
    <property type="entry name" value="LysM"/>
    <property type="match status" value="1"/>
</dbReference>
<feature type="region of interest" description="Disordered" evidence="1">
    <location>
        <begin position="314"/>
        <end position="335"/>
    </location>
</feature>
<dbReference type="SMART" id="SM00257">
    <property type="entry name" value="LysM"/>
    <property type="match status" value="1"/>
</dbReference>
<dbReference type="SUPFAM" id="SSF54106">
    <property type="entry name" value="LysM domain"/>
    <property type="match status" value="1"/>
</dbReference>
<dbReference type="AlphaFoldDB" id="A0A6B1D990"/>
<evidence type="ECO:0000256" key="1">
    <source>
        <dbReference type="SAM" id="MobiDB-lite"/>
    </source>
</evidence>
<feature type="domain" description="LysM" evidence="3">
    <location>
        <begin position="265"/>
        <end position="311"/>
    </location>
</feature>
<dbReference type="InterPro" id="IPR018392">
    <property type="entry name" value="LysM"/>
</dbReference>
<gene>
    <name evidence="4" type="ORF">F4X14_13460</name>
</gene>
<accession>A0A6B1D990</accession>
<keyword evidence="2" id="KW-0472">Membrane</keyword>
<comment type="caution">
    <text evidence="4">The sequence shown here is derived from an EMBL/GenBank/DDBJ whole genome shotgun (WGS) entry which is preliminary data.</text>
</comment>
<feature type="transmembrane region" description="Helical" evidence="2">
    <location>
        <begin position="95"/>
        <end position="114"/>
    </location>
</feature>
<sequence length="335" mass="34598">MSRDDISFSDANSDQFIPPQSENRSEAQVPSWGAKRCPTCYTVVLHNQTVCAECGTRLVPRVTRVRCLRCGKHATTDHVICPSCGRNLQAAPSRLLTIGVPALLVGALAIVLIARGMPSFLQENENLSLLPNFVITPASSDSEPTVRLARESLAPAVVQSGPGQPGESSGAVSEPAVVADATPTPAPEEPGTAVDGSQAGSVPEGTAVPPTEPPAETPTPVEEAPTATVAAVENTATPPPPFPPLPTVTETAAATATPTPTPAWMTYTIGAGDTIAKIANQFNIPQDELLRANNLTPRDVTRLQIGEVIVLPGLPQATPTPTEAATEASPATPAG</sequence>
<feature type="region of interest" description="Disordered" evidence="1">
    <location>
        <begin position="1"/>
        <end position="28"/>
    </location>
</feature>
<dbReference type="Pfam" id="PF12773">
    <property type="entry name" value="DZR"/>
    <property type="match status" value="1"/>
</dbReference>
<dbReference type="EMBL" id="VXMH01000071">
    <property type="protein sequence ID" value="MYC95962.1"/>
    <property type="molecule type" value="Genomic_DNA"/>
</dbReference>
<feature type="compositionally biased region" description="Polar residues" evidence="1">
    <location>
        <begin position="9"/>
        <end position="28"/>
    </location>
</feature>
<feature type="compositionally biased region" description="Low complexity" evidence="1">
    <location>
        <begin position="159"/>
        <end position="194"/>
    </location>
</feature>
<dbReference type="PROSITE" id="PS51782">
    <property type="entry name" value="LYSM"/>
    <property type="match status" value="1"/>
</dbReference>
<name>A0A6B1D990_9CHLR</name>
<proteinExistence type="predicted"/>
<dbReference type="Pfam" id="PF01476">
    <property type="entry name" value="LysM"/>
    <property type="match status" value="1"/>
</dbReference>
<evidence type="ECO:0000259" key="3">
    <source>
        <dbReference type="PROSITE" id="PS51782"/>
    </source>
</evidence>
<reference evidence="4" key="1">
    <citation type="submission" date="2019-09" db="EMBL/GenBank/DDBJ databases">
        <title>Characterisation of the sponge microbiome using genome-centric metagenomics.</title>
        <authorList>
            <person name="Engelberts J.P."/>
            <person name="Robbins S.J."/>
            <person name="De Goeij J.M."/>
            <person name="Aranda M."/>
            <person name="Bell S.C."/>
            <person name="Webster N.S."/>
        </authorList>
    </citation>
    <scope>NUCLEOTIDE SEQUENCE</scope>
    <source>
        <strain evidence="4">SB0661_bin_32</strain>
    </source>
</reference>
<feature type="region of interest" description="Disordered" evidence="1">
    <location>
        <begin position="157"/>
        <end position="225"/>
    </location>
</feature>
<feature type="compositionally biased region" description="Low complexity" evidence="1">
    <location>
        <begin position="315"/>
        <end position="335"/>
    </location>
</feature>
<evidence type="ECO:0000256" key="2">
    <source>
        <dbReference type="SAM" id="Phobius"/>
    </source>
</evidence>
<evidence type="ECO:0000313" key="4">
    <source>
        <dbReference type="EMBL" id="MYC95962.1"/>
    </source>
</evidence>
<keyword evidence="2" id="KW-1133">Transmembrane helix</keyword>
<dbReference type="Gene3D" id="3.10.350.10">
    <property type="entry name" value="LysM domain"/>
    <property type="match status" value="1"/>
</dbReference>
<organism evidence="4">
    <name type="scientific">Caldilineaceae bacterium SB0661_bin_32</name>
    <dbReference type="NCBI Taxonomy" id="2605255"/>
    <lineage>
        <taxon>Bacteria</taxon>
        <taxon>Bacillati</taxon>
        <taxon>Chloroflexota</taxon>
        <taxon>Caldilineae</taxon>
        <taxon>Caldilineales</taxon>
        <taxon>Caldilineaceae</taxon>
    </lineage>
</organism>
<dbReference type="InterPro" id="IPR025874">
    <property type="entry name" value="DZR"/>
</dbReference>
<protein>
    <submittedName>
        <fullName evidence="4">LysM peptidoglycan-binding domain-containing protein</fullName>
    </submittedName>
</protein>